<sequence>MKKITNIMLTCMICMQMIGCNNQNSNLNDKLIDNKKSLINSFASDNFTIKSVDYSEAFNGIEGCAIFLNNNKKEYQVYNEEACKKEVSPCSTFKIISTLIGLKKGILTSTETKMNYNGTKYPIDDWNRDLNLKEAFQASCIWYFRSVIDKVGQDSMQEEINKIHYGNCDISEWRGRSINSFPELNGFWLESSLKISPKEQVKILSNIFDGKTDFSNENIEILKEIMLVDKINNVFVYGKTGTGGEDNAWFVGMIEKGDEKYSFAVHLNKGKGNEISGQKAKEIAFKIINQYYK</sequence>
<dbReference type="GO" id="GO:0008658">
    <property type="term" value="F:penicillin binding"/>
    <property type="evidence" value="ECO:0007669"/>
    <property type="project" value="InterPro"/>
</dbReference>
<dbReference type="RefSeq" id="WP_039769153.1">
    <property type="nucleotide sequence ID" value="NZ_BJLA01000008.1"/>
</dbReference>
<keyword evidence="4" id="KW-0732">Signal</keyword>
<evidence type="ECO:0000259" key="7">
    <source>
        <dbReference type="Pfam" id="PF00905"/>
    </source>
</evidence>
<evidence type="ECO:0000256" key="6">
    <source>
        <dbReference type="ARBA" id="ARBA00023251"/>
    </source>
</evidence>
<dbReference type="Gene3D" id="3.40.710.10">
    <property type="entry name" value="DD-peptidase/beta-lactamase superfamily"/>
    <property type="match status" value="1"/>
</dbReference>
<comment type="similarity">
    <text evidence="2">Belongs to the class-D beta-lactamase family.</text>
</comment>
<accession>A0AAV3VAU9</accession>
<reference evidence="8 9" key="1">
    <citation type="submission" date="2019-06" db="EMBL/GenBank/DDBJ databases">
        <title>Draft genome sequence of Clostridium diolis DSM 15410.</title>
        <authorList>
            <person name="Kobayashi H."/>
            <person name="Tanizawa Y."/>
            <person name="Tohno M."/>
        </authorList>
    </citation>
    <scope>NUCLEOTIDE SEQUENCE [LARGE SCALE GENOMIC DNA]</scope>
    <source>
        <strain evidence="8 9">DSM 15410</strain>
    </source>
</reference>
<keyword evidence="6" id="KW-0046">Antibiotic resistance</keyword>
<gene>
    <name evidence="8" type="ORF">CDIOL_25340</name>
</gene>
<dbReference type="AlphaFoldDB" id="A0AAV3VAU9"/>
<dbReference type="GO" id="GO:0046677">
    <property type="term" value="P:response to antibiotic"/>
    <property type="evidence" value="ECO:0007669"/>
    <property type="project" value="UniProtKB-KW"/>
</dbReference>
<evidence type="ECO:0000256" key="2">
    <source>
        <dbReference type="ARBA" id="ARBA00007898"/>
    </source>
</evidence>
<keyword evidence="5" id="KW-0378">Hydrolase</keyword>
<dbReference type="Proteomes" id="UP000325212">
    <property type="component" value="Unassembled WGS sequence"/>
</dbReference>
<dbReference type="EMBL" id="BJLA01000008">
    <property type="protein sequence ID" value="GEA31611.1"/>
    <property type="molecule type" value="Genomic_DNA"/>
</dbReference>
<evidence type="ECO:0000256" key="3">
    <source>
        <dbReference type="ARBA" id="ARBA00012865"/>
    </source>
</evidence>
<comment type="caution">
    <text evidence="8">The sequence shown here is derived from an EMBL/GenBank/DDBJ whole genome shotgun (WGS) entry which is preliminary data.</text>
</comment>
<dbReference type="GO" id="GO:0008800">
    <property type="term" value="F:beta-lactamase activity"/>
    <property type="evidence" value="ECO:0007669"/>
    <property type="project" value="UniProtKB-EC"/>
</dbReference>
<proteinExistence type="inferred from homology"/>
<dbReference type="GO" id="GO:0071555">
    <property type="term" value="P:cell wall organization"/>
    <property type="evidence" value="ECO:0007669"/>
    <property type="project" value="TreeGrafter"/>
</dbReference>
<name>A0AAV3VAU9_9CLOT</name>
<evidence type="ECO:0000256" key="5">
    <source>
        <dbReference type="ARBA" id="ARBA00022801"/>
    </source>
</evidence>
<organism evidence="8 9">
    <name type="scientific">Clostridium diolis</name>
    <dbReference type="NCBI Taxonomy" id="223919"/>
    <lineage>
        <taxon>Bacteria</taxon>
        <taxon>Bacillati</taxon>
        <taxon>Bacillota</taxon>
        <taxon>Clostridia</taxon>
        <taxon>Eubacteriales</taxon>
        <taxon>Clostridiaceae</taxon>
        <taxon>Clostridium</taxon>
    </lineage>
</organism>
<keyword evidence="9" id="KW-1185">Reference proteome</keyword>
<dbReference type="InterPro" id="IPR001460">
    <property type="entry name" value="PCN-bd_Tpept"/>
</dbReference>
<dbReference type="SUPFAM" id="SSF56601">
    <property type="entry name" value="beta-lactamase/transpeptidase-like"/>
    <property type="match status" value="1"/>
</dbReference>
<dbReference type="InterPro" id="IPR050515">
    <property type="entry name" value="Beta-lactam/transpept"/>
</dbReference>
<evidence type="ECO:0000313" key="8">
    <source>
        <dbReference type="EMBL" id="GEA31611.1"/>
    </source>
</evidence>
<protein>
    <recommendedName>
        <fullName evidence="3">beta-lactamase</fullName>
        <ecNumber evidence="3">3.5.2.6</ecNumber>
    </recommendedName>
</protein>
<dbReference type="PANTHER" id="PTHR30627">
    <property type="entry name" value="PEPTIDOGLYCAN D,D-TRANSPEPTIDASE"/>
    <property type="match status" value="1"/>
</dbReference>
<feature type="domain" description="Penicillin-binding protein transpeptidase" evidence="7">
    <location>
        <begin position="70"/>
        <end position="288"/>
    </location>
</feature>
<evidence type="ECO:0000256" key="4">
    <source>
        <dbReference type="ARBA" id="ARBA00022729"/>
    </source>
</evidence>
<dbReference type="GO" id="GO:0005886">
    <property type="term" value="C:plasma membrane"/>
    <property type="evidence" value="ECO:0007669"/>
    <property type="project" value="TreeGrafter"/>
</dbReference>
<dbReference type="EC" id="3.5.2.6" evidence="3"/>
<dbReference type="InterPro" id="IPR012338">
    <property type="entry name" value="Beta-lactam/transpept-like"/>
</dbReference>
<evidence type="ECO:0000313" key="9">
    <source>
        <dbReference type="Proteomes" id="UP000325212"/>
    </source>
</evidence>
<dbReference type="PANTHER" id="PTHR30627:SF6">
    <property type="entry name" value="BETA-LACTAMASE YBXI-RELATED"/>
    <property type="match status" value="1"/>
</dbReference>
<evidence type="ECO:0000256" key="1">
    <source>
        <dbReference type="ARBA" id="ARBA00001526"/>
    </source>
</evidence>
<dbReference type="Pfam" id="PF00905">
    <property type="entry name" value="Transpeptidase"/>
    <property type="match status" value="1"/>
</dbReference>
<comment type="catalytic activity">
    <reaction evidence="1">
        <text>a beta-lactam + H2O = a substituted beta-amino acid</text>
        <dbReference type="Rhea" id="RHEA:20401"/>
        <dbReference type="ChEBI" id="CHEBI:15377"/>
        <dbReference type="ChEBI" id="CHEBI:35627"/>
        <dbReference type="ChEBI" id="CHEBI:140347"/>
        <dbReference type="EC" id="3.5.2.6"/>
    </reaction>
</comment>